<organism evidence="4">
    <name type="scientific">Desulfobacca acetoxidans</name>
    <dbReference type="NCBI Taxonomy" id="60893"/>
    <lineage>
        <taxon>Bacteria</taxon>
        <taxon>Pseudomonadati</taxon>
        <taxon>Thermodesulfobacteriota</taxon>
        <taxon>Desulfobaccia</taxon>
        <taxon>Desulfobaccales</taxon>
        <taxon>Desulfobaccaceae</taxon>
        <taxon>Desulfobacca</taxon>
    </lineage>
</organism>
<feature type="binding site" evidence="2">
    <location>
        <position position="63"/>
    </location>
    <ligand>
        <name>substrate</name>
    </ligand>
</feature>
<gene>
    <name evidence="4" type="ORF">ENW96_11300</name>
</gene>
<dbReference type="AlphaFoldDB" id="A0A7C3Z9N9"/>
<feature type="binding site" evidence="2">
    <location>
        <position position="63"/>
    </location>
    <ligand>
        <name>CoA</name>
        <dbReference type="ChEBI" id="CHEBI:57287"/>
    </ligand>
</feature>
<name>A0A7C3Z9N9_9BACT</name>
<feature type="domain" description="Fluoroacetyl-CoA-specific thioesterase-like" evidence="3">
    <location>
        <begin position="21"/>
        <end position="120"/>
    </location>
</feature>
<dbReference type="EMBL" id="DTMF01000273">
    <property type="protein sequence ID" value="HGF34950.1"/>
    <property type="molecule type" value="Genomic_DNA"/>
</dbReference>
<dbReference type="PANTHER" id="PTHR36934:SF1">
    <property type="entry name" value="THIOESTERASE DOMAIN-CONTAINING PROTEIN"/>
    <property type="match status" value="1"/>
</dbReference>
<proteinExistence type="predicted"/>
<dbReference type="InterPro" id="IPR054485">
    <property type="entry name" value="FlK-like_dom"/>
</dbReference>
<dbReference type="InterPro" id="IPR025540">
    <property type="entry name" value="FlK"/>
</dbReference>
<feature type="binding site" evidence="2">
    <location>
        <position position="114"/>
    </location>
    <ligand>
        <name>substrate</name>
    </ligand>
</feature>
<dbReference type="PIRSF" id="PIRSF014972">
    <property type="entry name" value="FlK"/>
    <property type="match status" value="1"/>
</dbReference>
<comment type="caution">
    <text evidence="4">The sequence shown here is derived from an EMBL/GenBank/DDBJ whole genome shotgun (WGS) entry which is preliminary data.</text>
</comment>
<dbReference type="Pfam" id="PF22636">
    <property type="entry name" value="FlK"/>
    <property type="match status" value="1"/>
</dbReference>
<dbReference type="SUPFAM" id="SSF54637">
    <property type="entry name" value="Thioesterase/thiol ester dehydrase-isomerase"/>
    <property type="match status" value="1"/>
</dbReference>
<protein>
    <recommendedName>
        <fullName evidence="3">Fluoroacetyl-CoA-specific thioesterase-like domain-containing protein</fullName>
    </recommendedName>
</protein>
<evidence type="ECO:0000256" key="2">
    <source>
        <dbReference type="PIRSR" id="PIRSR014972-2"/>
    </source>
</evidence>
<dbReference type="Gene3D" id="3.10.129.10">
    <property type="entry name" value="Hotdog Thioesterase"/>
    <property type="match status" value="1"/>
</dbReference>
<feature type="active site" evidence="1">
    <location>
        <position position="36"/>
    </location>
</feature>
<feature type="active site" evidence="1">
    <location>
        <position position="70"/>
    </location>
</feature>
<evidence type="ECO:0000313" key="4">
    <source>
        <dbReference type="EMBL" id="HGF34950.1"/>
    </source>
</evidence>
<dbReference type="InterPro" id="IPR029069">
    <property type="entry name" value="HotDog_dom_sf"/>
</dbReference>
<feature type="active site" evidence="1">
    <location>
        <position position="44"/>
    </location>
</feature>
<dbReference type="PANTHER" id="PTHR36934">
    <property type="entry name" value="BLR0278 PROTEIN"/>
    <property type="match status" value="1"/>
</dbReference>
<evidence type="ECO:0000256" key="1">
    <source>
        <dbReference type="PIRSR" id="PIRSR014972-1"/>
    </source>
</evidence>
<reference evidence="4" key="1">
    <citation type="journal article" date="2020" name="mSystems">
        <title>Genome- and Community-Level Interaction Insights into Carbon Utilization and Element Cycling Functions of Hydrothermarchaeota in Hydrothermal Sediment.</title>
        <authorList>
            <person name="Zhou Z."/>
            <person name="Liu Y."/>
            <person name="Xu W."/>
            <person name="Pan J."/>
            <person name="Luo Z.H."/>
            <person name="Li M."/>
        </authorList>
    </citation>
    <scope>NUCLEOTIDE SEQUENCE [LARGE SCALE GENOMIC DNA]</scope>
    <source>
        <strain evidence="4">SpSt-897</strain>
    </source>
</reference>
<evidence type="ECO:0000259" key="3">
    <source>
        <dbReference type="Pfam" id="PF22636"/>
    </source>
</evidence>
<sequence>MSSPFKVGMTHEKVLKTGPEHSARHFFPHLPDVFGTPYLVGLFEGVSAELMAPHLGPGEQSVGISMNLKHTAPTPLGMEVRARTEVTAVDGRKLTFKVEAFDEKEKIGEAVHERFIINVEKFNQKVESKKS</sequence>
<accession>A0A7C3Z9N9</accession>